<evidence type="ECO:0008006" key="3">
    <source>
        <dbReference type="Google" id="ProtNLM"/>
    </source>
</evidence>
<organism evidence="1 2">
    <name type="scientific">Kitasatospora putterlickiae</name>
    <dbReference type="NCBI Taxonomy" id="221725"/>
    <lineage>
        <taxon>Bacteria</taxon>
        <taxon>Bacillati</taxon>
        <taxon>Actinomycetota</taxon>
        <taxon>Actinomycetes</taxon>
        <taxon>Kitasatosporales</taxon>
        <taxon>Streptomycetaceae</taxon>
        <taxon>Kitasatospora</taxon>
    </lineage>
</organism>
<evidence type="ECO:0000313" key="2">
    <source>
        <dbReference type="Proteomes" id="UP001499863"/>
    </source>
</evidence>
<dbReference type="Proteomes" id="UP001499863">
    <property type="component" value="Unassembled WGS sequence"/>
</dbReference>
<dbReference type="RefSeq" id="WP_344336124.1">
    <property type="nucleotide sequence ID" value="NZ_BAAAKJ010000190.1"/>
</dbReference>
<proteinExistence type="predicted"/>
<protein>
    <recommendedName>
        <fullName evidence="3">LysR substrate-binding domain-containing protein</fullName>
    </recommendedName>
</protein>
<dbReference type="EMBL" id="BAAAKJ010000190">
    <property type="protein sequence ID" value="GAA1397514.1"/>
    <property type="molecule type" value="Genomic_DNA"/>
</dbReference>
<gene>
    <name evidence="1" type="ORF">GCM10009639_35020</name>
</gene>
<reference evidence="1 2" key="1">
    <citation type="journal article" date="2019" name="Int. J. Syst. Evol. Microbiol.">
        <title>The Global Catalogue of Microorganisms (GCM) 10K type strain sequencing project: providing services to taxonomists for standard genome sequencing and annotation.</title>
        <authorList>
            <consortium name="The Broad Institute Genomics Platform"/>
            <consortium name="The Broad Institute Genome Sequencing Center for Infectious Disease"/>
            <person name="Wu L."/>
            <person name="Ma J."/>
        </authorList>
    </citation>
    <scope>NUCLEOTIDE SEQUENCE [LARGE SCALE GENOMIC DNA]</scope>
    <source>
        <strain evidence="1 2">JCM 12393</strain>
    </source>
</reference>
<name>A0ABN1Y8T4_9ACTN</name>
<comment type="caution">
    <text evidence="1">The sequence shown here is derived from an EMBL/GenBank/DDBJ whole genome shotgun (WGS) entry which is preliminary data.</text>
</comment>
<sequence length="157" mass="17237">MPKRKRNRPAPVPALLDAPENRALIAHLREQATPPSGPDDLTLGPWQLHTHPDVCDRLRELAPRHPVDNAYGMPVLAFEGVAAVVAAGLGTLLVRLPSLPEGIEPARPRPPLTDGEWRTVNAYPHNCTSAEGTARLTALVREALLHARDLSRNRPRY</sequence>
<keyword evidence="2" id="KW-1185">Reference proteome</keyword>
<accession>A0ABN1Y8T4</accession>
<evidence type="ECO:0000313" key="1">
    <source>
        <dbReference type="EMBL" id="GAA1397514.1"/>
    </source>
</evidence>